<feature type="domain" description="TonB-dependent receptor plug" evidence="15">
    <location>
        <begin position="212"/>
        <end position="333"/>
    </location>
</feature>
<dbReference type="Pfam" id="PF07660">
    <property type="entry name" value="STN"/>
    <property type="match status" value="1"/>
</dbReference>
<keyword evidence="9 11" id="KW-0472">Membrane</keyword>
<dbReference type="InterPro" id="IPR023996">
    <property type="entry name" value="TonB-dep_OMP_SusC/RagA"/>
</dbReference>
<evidence type="ECO:0000256" key="2">
    <source>
        <dbReference type="ARBA" id="ARBA00022448"/>
    </source>
</evidence>
<dbReference type="InterPro" id="IPR036942">
    <property type="entry name" value="Beta-barrel_TonB_sf"/>
</dbReference>
<comment type="subcellular location">
    <subcellularLocation>
        <location evidence="1 11">Cell outer membrane</location>
        <topology evidence="1 11">Multi-pass membrane protein</topology>
    </subcellularLocation>
</comment>
<dbReference type="EMBL" id="FQVD01000004">
    <property type="protein sequence ID" value="SHE61438.1"/>
    <property type="molecule type" value="Genomic_DNA"/>
</dbReference>
<evidence type="ECO:0000259" key="13">
    <source>
        <dbReference type="Pfam" id="PF00593"/>
    </source>
</evidence>
<dbReference type="RefSeq" id="WP_073349245.1">
    <property type="nucleotide sequence ID" value="NZ_FQVD01000004.1"/>
</dbReference>
<dbReference type="AlphaFoldDB" id="A0A1M4UXP2"/>
<dbReference type="Pfam" id="PF07715">
    <property type="entry name" value="Plug"/>
    <property type="match status" value="1"/>
</dbReference>
<dbReference type="Gene3D" id="2.170.130.10">
    <property type="entry name" value="TonB-dependent receptor, plug domain"/>
    <property type="match status" value="1"/>
</dbReference>
<dbReference type="GO" id="GO:0006826">
    <property type="term" value="P:iron ion transport"/>
    <property type="evidence" value="ECO:0007669"/>
    <property type="project" value="UniProtKB-KW"/>
</dbReference>
<dbReference type="InterPro" id="IPR023997">
    <property type="entry name" value="TonB-dep_OMP_SusC/RagA_CS"/>
</dbReference>
<gene>
    <name evidence="16" type="ORF">SAMN05444349_10426</name>
</gene>
<evidence type="ECO:0000259" key="15">
    <source>
        <dbReference type="Pfam" id="PF07715"/>
    </source>
</evidence>
<keyword evidence="10 11" id="KW-0998">Cell outer membrane</keyword>
<evidence type="ECO:0000256" key="8">
    <source>
        <dbReference type="ARBA" id="ARBA00023077"/>
    </source>
</evidence>
<comment type="similarity">
    <text evidence="11 12">Belongs to the TonB-dependent receptor family.</text>
</comment>
<dbReference type="Pfam" id="PF13715">
    <property type="entry name" value="CarbopepD_reg_2"/>
    <property type="match status" value="1"/>
</dbReference>
<evidence type="ECO:0000256" key="1">
    <source>
        <dbReference type="ARBA" id="ARBA00004571"/>
    </source>
</evidence>
<dbReference type="InterPro" id="IPR037066">
    <property type="entry name" value="Plug_dom_sf"/>
</dbReference>
<dbReference type="InterPro" id="IPR011662">
    <property type="entry name" value="Secretin/TonB_short_N"/>
</dbReference>
<evidence type="ECO:0000313" key="16">
    <source>
        <dbReference type="EMBL" id="SHE61438.1"/>
    </source>
</evidence>
<dbReference type="GO" id="GO:0009279">
    <property type="term" value="C:cell outer membrane"/>
    <property type="evidence" value="ECO:0007669"/>
    <property type="project" value="UniProtKB-SubCell"/>
</dbReference>
<evidence type="ECO:0000256" key="12">
    <source>
        <dbReference type="RuleBase" id="RU003357"/>
    </source>
</evidence>
<evidence type="ECO:0000256" key="7">
    <source>
        <dbReference type="ARBA" id="ARBA00023065"/>
    </source>
</evidence>
<dbReference type="Pfam" id="PF00593">
    <property type="entry name" value="TonB_dep_Rec_b-barrel"/>
    <property type="match status" value="1"/>
</dbReference>
<evidence type="ECO:0000313" key="17">
    <source>
        <dbReference type="Proteomes" id="UP000184436"/>
    </source>
</evidence>
<keyword evidence="7" id="KW-0406">Ion transport</keyword>
<keyword evidence="17" id="KW-1185">Reference proteome</keyword>
<keyword evidence="8 12" id="KW-0798">TonB box</keyword>
<dbReference type="SUPFAM" id="SSF49464">
    <property type="entry name" value="Carboxypeptidase regulatory domain-like"/>
    <property type="match status" value="1"/>
</dbReference>
<name>A0A1M4UXP2_9BACE</name>
<keyword evidence="2 11" id="KW-0813">Transport</keyword>
<evidence type="ECO:0000256" key="5">
    <source>
        <dbReference type="ARBA" id="ARBA00022692"/>
    </source>
</evidence>
<proteinExistence type="inferred from homology"/>
<dbReference type="Gene3D" id="2.40.170.20">
    <property type="entry name" value="TonB-dependent receptor, beta-barrel domain"/>
    <property type="match status" value="1"/>
</dbReference>
<dbReference type="Gene3D" id="2.60.40.1120">
    <property type="entry name" value="Carboxypeptidase-like, regulatory domain"/>
    <property type="match status" value="1"/>
</dbReference>
<dbReference type="FunFam" id="2.60.40.1120:FF:000003">
    <property type="entry name" value="Outer membrane protein Omp121"/>
    <property type="match status" value="1"/>
</dbReference>
<dbReference type="InterPro" id="IPR000531">
    <property type="entry name" value="Beta-barrel_TonB"/>
</dbReference>
<evidence type="ECO:0000256" key="6">
    <source>
        <dbReference type="ARBA" id="ARBA00023004"/>
    </source>
</evidence>
<feature type="domain" description="Secretin/TonB short N-terminal" evidence="14">
    <location>
        <begin position="55"/>
        <end position="104"/>
    </location>
</feature>
<keyword evidence="6" id="KW-0408">Iron</keyword>
<dbReference type="NCBIfam" id="TIGR04056">
    <property type="entry name" value="OMP_RagA_SusC"/>
    <property type="match status" value="1"/>
</dbReference>
<keyword evidence="4" id="KW-0410">Iron transport</keyword>
<evidence type="ECO:0000259" key="14">
    <source>
        <dbReference type="Pfam" id="PF07660"/>
    </source>
</evidence>
<dbReference type="InterPro" id="IPR039426">
    <property type="entry name" value="TonB-dep_rcpt-like"/>
</dbReference>
<dbReference type="InterPro" id="IPR008969">
    <property type="entry name" value="CarboxyPept-like_regulatory"/>
</dbReference>
<evidence type="ECO:0000256" key="4">
    <source>
        <dbReference type="ARBA" id="ARBA00022496"/>
    </source>
</evidence>
<dbReference type="PROSITE" id="PS52016">
    <property type="entry name" value="TONB_DEPENDENT_REC_3"/>
    <property type="match status" value="1"/>
</dbReference>
<reference evidence="16 17" key="1">
    <citation type="submission" date="2016-11" db="EMBL/GenBank/DDBJ databases">
        <authorList>
            <person name="Jaros S."/>
            <person name="Januszkiewicz K."/>
            <person name="Wedrychowicz H."/>
        </authorList>
    </citation>
    <scope>NUCLEOTIDE SEQUENCE [LARGE SCALE GENOMIC DNA]</scope>
    <source>
        <strain evidence="16 17">DSM 26883</strain>
    </source>
</reference>
<dbReference type="Proteomes" id="UP000184436">
    <property type="component" value="Unassembled WGS sequence"/>
</dbReference>
<feature type="domain" description="TonB-dependent receptor-like beta-barrel" evidence="13">
    <location>
        <begin position="526"/>
        <end position="922"/>
    </location>
</feature>
<evidence type="ECO:0000256" key="3">
    <source>
        <dbReference type="ARBA" id="ARBA00022452"/>
    </source>
</evidence>
<dbReference type="PANTHER" id="PTHR32552:SF81">
    <property type="entry name" value="TONB-DEPENDENT OUTER MEMBRANE RECEPTOR"/>
    <property type="match status" value="1"/>
</dbReference>
<sequence>MKSNRSRRVSNLLRSLLILLFVIIPSQWAIAQLTLSTSHTNLGTVIKQIQSQSKYQFFYNDKLSTISVDALNVKDASLESVLSTLLKGTNISFKVEDNIVYLSEKNVPQASQQQVGQERTIKGQVIDTKGEPLIGVSILLKGTSNGTITDIDGKYSLKVSGANPILVFSYIGYKTLEVPAKESNINITLSDDTQVIDEVVVTALGIKREKKMLGYAVQEIKSSQLNKTGDPSVTSALQGKVAGLQMNTSGTGLGGSTKITIRGNSSLSDNNQPLWIVDGVPFSDNNNSDASYYGGVDRGGSAVDINPEDIESISVLKGPNAAALYGSRAGNGVILVTTKKGSKKDGFGVQYNGNFTWSQVAETLEMQDRYGQGHIVTQDADKNPLSQFYATYDPKDSSSWGPVLDGSMQKAWNGDTYAYSKYGNKLEDYFNVGFAQNHNVAVSNVTEKSHFRASFGSSSNKGVFPNEKLNRINLDLNAGMEMNKYFSMDGKISLSRTKAEDRPYFGTYGAIAQLMGIPNNIRLDDLKQYSNANNAHVNWTGPTAGIRNPYYVLNQRHNSDERWRAFGYYGAKINFTDWLHLSAKYAFDYYRTRIQDTNAGDGINGESSVKDITDDSFDRSEDNFFESNAEFVLLGDKQLTENFRLGFSVGANFMYQKNESLNAGVRNMLDKGQWIFNAANMLNTAGESGFERATNSVFGSVQLAWKEYLSLDLTARNDWSSTLPQQNNSFFYPSANLSFVISDFIRSLDKSLPSWITFAKVRLSAAQVGKDTSPYQLYNTYAFKFEKGELIPSKSNVKMNDQLKPEIATSYEAGLDMKFLNNRLGFDFTYYTSRTKNQIMKVPAAAPWSGGKWVNAGLITNKGFEMMIYSTPIQTKDFSFDLNVNLAKNVSNVKELAEGVDYLYFNGDSNFPVNVGTRPGHKLGEIYAKTLYKRDDKGNILINKENGLPMTTTDANERLTNPIGNIQPNLLMSVAPAFTYKGFTLSAMFDMKFGGDIISISEMNATGNGLAKRTMNRGENDNYMMVFPGVYEDGTPNTTKISASNYYGALIAEDFIYDASFIKLKELSLGYSFPKSMLKKTPIQSLNLSFVARNLAYLMKHTPGTSPEGGYDTTMFSQAIDFMAVPYTRTFGFSVNFSF</sequence>
<dbReference type="STRING" id="871325.SAMN05444349_10426"/>
<accession>A0A1M4UXP2</accession>
<evidence type="ECO:0000256" key="10">
    <source>
        <dbReference type="ARBA" id="ARBA00023237"/>
    </source>
</evidence>
<protein>
    <submittedName>
        <fullName evidence="16">TonB-linked outer membrane protein, SusC/RagA family</fullName>
    </submittedName>
</protein>
<keyword evidence="5 11" id="KW-0812">Transmembrane</keyword>
<dbReference type="OrthoDB" id="9768177at2"/>
<dbReference type="NCBIfam" id="TIGR04057">
    <property type="entry name" value="SusC_RagA_signa"/>
    <property type="match status" value="1"/>
</dbReference>
<dbReference type="InterPro" id="IPR012910">
    <property type="entry name" value="Plug_dom"/>
</dbReference>
<keyword evidence="3 11" id="KW-1134">Transmembrane beta strand</keyword>
<evidence type="ECO:0000256" key="11">
    <source>
        <dbReference type="PROSITE-ProRule" id="PRU01360"/>
    </source>
</evidence>
<dbReference type="PANTHER" id="PTHR32552">
    <property type="entry name" value="FERRICHROME IRON RECEPTOR-RELATED"/>
    <property type="match status" value="1"/>
</dbReference>
<dbReference type="SUPFAM" id="SSF56935">
    <property type="entry name" value="Porins"/>
    <property type="match status" value="1"/>
</dbReference>
<organism evidence="16 17">
    <name type="scientific">Bacteroides faecichinchillae</name>
    <dbReference type="NCBI Taxonomy" id="871325"/>
    <lineage>
        <taxon>Bacteria</taxon>
        <taxon>Pseudomonadati</taxon>
        <taxon>Bacteroidota</taxon>
        <taxon>Bacteroidia</taxon>
        <taxon>Bacteroidales</taxon>
        <taxon>Bacteroidaceae</taxon>
        <taxon>Bacteroides</taxon>
    </lineage>
</organism>
<evidence type="ECO:0000256" key="9">
    <source>
        <dbReference type="ARBA" id="ARBA00023136"/>
    </source>
</evidence>